<keyword evidence="1" id="KW-0732">Signal</keyword>
<comment type="caution">
    <text evidence="2">The sequence shown here is derived from an EMBL/GenBank/DDBJ whole genome shotgun (WGS) entry which is preliminary data.</text>
</comment>
<accession>A0ABD0J2I7</accession>
<feature type="chain" id="PRO_5044789935" evidence="1">
    <location>
        <begin position="20"/>
        <end position="118"/>
    </location>
</feature>
<evidence type="ECO:0000313" key="2">
    <source>
        <dbReference type="EMBL" id="KAK7452818.1"/>
    </source>
</evidence>
<reference evidence="2 3" key="1">
    <citation type="journal article" date="2023" name="Sci. Data">
        <title>Genome assembly of the Korean intertidal mud-creeper Batillaria attramentaria.</title>
        <authorList>
            <person name="Patra A.K."/>
            <person name="Ho P.T."/>
            <person name="Jun S."/>
            <person name="Lee S.J."/>
            <person name="Kim Y."/>
            <person name="Won Y.J."/>
        </authorList>
    </citation>
    <scope>NUCLEOTIDE SEQUENCE [LARGE SCALE GENOMIC DNA]</scope>
    <source>
        <strain evidence="2">Wonlab-2016</strain>
    </source>
</reference>
<evidence type="ECO:0000256" key="1">
    <source>
        <dbReference type="SAM" id="SignalP"/>
    </source>
</evidence>
<dbReference type="Proteomes" id="UP001519460">
    <property type="component" value="Unassembled WGS sequence"/>
</dbReference>
<evidence type="ECO:0000313" key="3">
    <source>
        <dbReference type="Proteomes" id="UP001519460"/>
    </source>
</evidence>
<feature type="signal peptide" evidence="1">
    <location>
        <begin position="1"/>
        <end position="19"/>
    </location>
</feature>
<gene>
    <name evidence="2" type="ORF">BaRGS_00039702</name>
</gene>
<dbReference type="EMBL" id="JACVVK020000714">
    <property type="protein sequence ID" value="KAK7452818.1"/>
    <property type="molecule type" value="Genomic_DNA"/>
</dbReference>
<protein>
    <submittedName>
        <fullName evidence="2">Uncharacterized protein</fullName>
    </submittedName>
</protein>
<dbReference type="AlphaFoldDB" id="A0ABD0J2I7"/>
<organism evidence="2 3">
    <name type="scientific">Batillaria attramentaria</name>
    <dbReference type="NCBI Taxonomy" id="370345"/>
    <lineage>
        <taxon>Eukaryota</taxon>
        <taxon>Metazoa</taxon>
        <taxon>Spiralia</taxon>
        <taxon>Lophotrochozoa</taxon>
        <taxon>Mollusca</taxon>
        <taxon>Gastropoda</taxon>
        <taxon>Caenogastropoda</taxon>
        <taxon>Sorbeoconcha</taxon>
        <taxon>Cerithioidea</taxon>
        <taxon>Batillariidae</taxon>
        <taxon>Batillaria</taxon>
    </lineage>
</organism>
<proteinExistence type="predicted"/>
<sequence length="118" mass="12558">MNVICSLSVFVLILTCIHGMPVENPNERGGVSLGQFCAAVFQCGGHMPPFCNGVVGKTERSSVSRGRPAPCKGKDITSIGGQFAGQFALPSEILRMYCAFLLAMGEEITAEHICYDGN</sequence>
<keyword evidence="3" id="KW-1185">Reference proteome</keyword>
<name>A0ABD0J2I7_9CAEN</name>